<organism evidence="1 2">
    <name type="scientific">Streptomonospora nanhaiensis</name>
    <dbReference type="NCBI Taxonomy" id="1323731"/>
    <lineage>
        <taxon>Bacteria</taxon>
        <taxon>Bacillati</taxon>
        <taxon>Actinomycetota</taxon>
        <taxon>Actinomycetes</taxon>
        <taxon>Streptosporangiales</taxon>
        <taxon>Nocardiopsidaceae</taxon>
        <taxon>Streptomonospora</taxon>
    </lineage>
</organism>
<dbReference type="Proteomes" id="UP000575985">
    <property type="component" value="Unassembled WGS sequence"/>
</dbReference>
<dbReference type="Pfam" id="PF04075">
    <property type="entry name" value="F420H2_quin_red"/>
    <property type="match status" value="1"/>
</dbReference>
<evidence type="ECO:0000313" key="2">
    <source>
        <dbReference type="Proteomes" id="UP000575985"/>
    </source>
</evidence>
<gene>
    <name evidence="1" type="ORF">HNR12_002423</name>
</gene>
<dbReference type="Gene3D" id="2.30.110.10">
    <property type="entry name" value="Electron Transport, Fmn-binding Protein, Chain A"/>
    <property type="match status" value="1"/>
</dbReference>
<dbReference type="AlphaFoldDB" id="A0A853BNF2"/>
<comment type="caution">
    <text evidence="1">The sequence shown here is derived from an EMBL/GenBank/DDBJ whole genome shotgun (WGS) entry which is preliminary data.</text>
</comment>
<dbReference type="GO" id="GO:0016491">
    <property type="term" value="F:oxidoreductase activity"/>
    <property type="evidence" value="ECO:0007669"/>
    <property type="project" value="InterPro"/>
</dbReference>
<dbReference type="NCBIfam" id="TIGR00026">
    <property type="entry name" value="hi_GC_TIGR00026"/>
    <property type="match status" value="1"/>
</dbReference>
<dbReference type="EMBL" id="JACCFO010000001">
    <property type="protein sequence ID" value="NYI96146.1"/>
    <property type="molecule type" value="Genomic_DNA"/>
</dbReference>
<dbReference type="InterPro" id="IPR004378">
    <property type="entry name" value="F420H2_quin_Rdtase"/>
</dbReference>
<protein>
    <submittedName>
        <fullName evidence="1">Deazaflavin-dependent oxidoreductase (Nitroreductase family)</fullName>
    </submittedName>
</protein>
<keyword evidence="2" id="KW-1185">Reference proteome</keyword>
<sequence>MPMPRAFRSLSRVLNPVVRPLAGRLPPLALVHHTGRRTGRAYSTPVMAFPTGAGWVIALAYGSDVQWLRNAEHAGGADLTRAGRRHRAAALRRVPAAEAAGLLPAWARAVMRLADVRDYLVLTPA</sequence>
<reference evidence="1 2" key="1">
    <citation type="submission" date="2020-07" db="EMBL/GenBank/DDBJ databases">
        <title>Sequencing the genomes of 1000 actinobacteria strains.</title>
        <authorList>
            <person name="Klenk H.-P."/>
        </authorList>
    </citation>
    <scope>NUCLEOTIDE SEQUENCE [LARGE SCALE GENOMIC DNA]</scope>
    <source>
        <strain evidence="1 2">DSM 45927</strain>
    </source>
</reference>
<evidence type="ECO:0000313" key="1">
    <source>
        <dbReference type="EMBL" id="NYI96146.1"/>
    </source>
</evidence>
<name>A0A853BNF2_9ACTN</name>
<dbReference type="InterPro" id="IPR012349">
    <property type="entry name" value="Split_barrel_FMN-bd"/>
</dbReference>
<accession>A0A853BNF2</accession>
<proteinExistence type="predicted"/>
<dbReference type="RefSeq" id="WP_179767558.1">
    <property type="nucleotide sequence ID" value="NZ_JACCFO010000001.1"/>
</dbReference>